<comment type="caution">
    <text evidence="5">The sequence shown here is derived from an EMBL/GenBank/DDBJ whole genome shotgun (WGS) entry which is preliminary data.</text>
</comment>
<dbReference type="SMART" id="SM00382">
    <property type="entry name" value="AAA"/>
    <property type="match status" value="1"/>
</dbReference>
<evidence type="ECO:0000259" key="4">
    <source>
        <dbReference type="PROSITE" id="PS50893"/>
    </source>
</evidence>
<dbReference type="InterPro" id="IPR017871">
    <property type="entry name" value="ABC_transporter-like_CS"/>
</dbReference>
<evidence type="ECO:0000313" key="5">
    <source>
        <dbReference type="EMBL" id="MFC7605428.1"/>
    </source>
</evidence>
<dbReference type="RefSeq" id="WP_343974892.1">
    <property type="nucleotide sequence ID" value="NZ_BAAAGK010000127.1"/>
</dbReference>
<name>A0ABW2TBG8_9ACTN</name>
<evidence type="ECO:0000256" key="3">
    <source>
        <dbReference type="ARBA" id="ARBA00022840"/>
    </source>
</evidence>
<dbReference type="Pfam" id="PF00005">
    <property type="entry name" value="ABC_tran"/>
    <property type="match status" value="1"/>
</dbReference>
<dbReference type="PROSITE" id="PS00211">
    <property type="entry name" value="ABC_TRANSPORTER_1"/>
    <property type="match status" value="1"/>
</dbReference>
<dbReference type="EMBL" id="JBHTEE010000001">
    <property type="protein sequence ID" value="MFC7605428.1"/>
    <property type="molecule type" value="Genomic_DNA"/>
</dbReference>
<keyword evidence="2" id="KW-0547">Nucleotide-binding</keyword>
<organism evidence="5 6">
    <name type="scientific">Streptosporangium amethystogenes subsp. fukuiense</name>
    <dbReference type="NCBI Taxonomy" id="698418"/>
    <lineage>
        <taxon>Bacteria</taxon>
        <taxon>Bacillati</taxon>
        <taxon>Actinomycetota</taxon>
        <taxon>Actinomycetes</taxon>
        <taxon>Streptosporangiales</taxon>
        <taxon>Streptosporangiaceae</taxon>
        <taxon>Streptosporangium</taxon>
    </lineage>
</organism>
<keyword evidence="6" id="KW-1185">Reference proteome</keyword>
<dbReference type="InterPro" id="IPR027417">
    <property type="entry name" value="P-loop_NTPase"/>
</dbReference>
<dbReference type="GO" id="GO:0005524">
    <property type="term" value="F:ATP binding"/>
    <property type="evidence" value="ECO:0007669"/>
    <property type="project" value="UniProtKB-KW"/>
</dbReference>
<dbReference type="SUPFAM" id="SSF52540">
    <property type="entry name" value="P-loop containing nucleoside triphosphate hydrolases"/>
    <property type="match status" value="1"/>
</dbReference>
<dbReference type="Proteomes" id="UP001596514">
    <property type="component" value="Unassembled WGS sequence"/>
</dbReference>
<dbReference type="InterPro" id="IPR003439">
    <property type="entry name" value="ABC_transporter-like_ATP-bd"/>
</dbReference>
<dbReference type="Gene3D" id="3.40.50.300">
    <property type="entry name" value="P-loop containing nucleotide triphosphate hydrolases"/>
    <property type="match status" value="1"/>
</dbReference>
<evidence type="ECO:0000256" key="2">
    <source>
        <dbReference type="ARBA" id="ARBA00022741"/>
    </source>
</evidence>
<keyword evidence="3 5" id="KW-0067">ATP-binding</keyword>
<dbReference type="InterPro" id="IPR003593">
    <property type="entry name" value="AAA+_ATPase"/>
</dbReference>
<keyword evidence="1" id="KW-0813">Transport</keyword>
<reference evidence="6" key="1">
    <citation type="journal article" date="2019" name="Int. J. Syst. Evol. Microbiol.">
        <title>The Global Catalogue of Microorganisms (GCM) 10K type strain sequencing project: providing services to taxonomists for standard genome sequencing and annotation.</title>
        <authorList>
            <consortium name="The Broad Institute Genomics Platform"/>
            <consortium name="The Broad Institute Genome Sequencing Center for Infectious Disease"/>
            <person name="Wu L."/>
            <person name="Ma J."/>
        </authorList>
    </citation>
    <scope>NUCLEOTIDE SEQUENCE [LARGE SCALE GENOMIC DNA]</scope>
    <source>
        <strain evidence="6">JCM 10083</strain>
    </source>
</reference>
<dbReference type="CDD" id="cd03293">
    <property type="entry name" value="ABC_NrtD_SsuB_transporters"/>
    <property type="match status" value="1"/>
</dbReference>
<proteinExistence type="predicted"/>
<gene>
    <name evidence="5" type="ORF">ACFQVD_35540</name>
</gene>
<dbReference type="PANTHER" id="PTHR42788:SF13">
    <property type="entry name" value="ALIPHATIC SULFONATES IMPORT ATP-BINDING PROTEIN SSUB"/>
    <property type="match status" value="1"/>
</dbReference>
<evidence type="ECO:0000256" key="1">
    <source>
        <dbReference type="ARBA" id="ARBA00022448"/>
    </source>
</evidence>
<feature type="domain" description="ABC transporter" evidence="4">
    <location>
        <begin position="8"/>
        <end position="235"/>
    </location>
</feature>
<protein>
    <submittedName>
        <fullName evidence="5">ABC transporter ATP-binding protein</fullName>
    </submittedName>
</protein>
<sequence length="260" mass="28740">MNDSRVAVRGVERVFASGGSSVQALGPIDLDVRDGEFLCIVGPSGCGKSTLLRVIAGLLSPSAGEVSLRSTSREAPLTSVVFQDYSIFPWKTVEANVRFGLDIAKIPATVSRERVSRWLTRLGLADFASAYPSTLSGGMRQRVSIARAFAVEPQILLMDEPFAALDAQLRQIMQAELLELWQEDRRTVIFITHNLDEAILLGDRVMVMSSRPGRVVAEFEVPFERPRSADIRRSSEFAELEGEIWDRLRSAMEPRSQVSA</sequence>
<accession>A0ABW2TBG8</accession>
<evidence type="ECO:0000313" key="6">
    <source>
        <dbReference type="Proteomes" id="UP001596514"/>
    </source>
</evidence>
<dbReference type="PANTHER" id="PTHR42788">
    <property type="entry name" value="TAURINE IMPORT ATP-BINDING PROTEIN-RELATED"/>
    <property type="match status" value="1"/>
</dbReference>
<dbReference type="PROSITE" id="PS50893">
    <property type="entry name" value="ABC_TRANSPORTER_2"/>
    <property type="match status" value="1"/>
</dbReference>
<dbReference type="InterPro" id="IPR050166">
    <property type="entry name" value="ABC_transporter_ATP-bind"/>
</dbReference>